<dbReference type="InterPro" id="IPR029058">
    <property type="entry name" value="AB_hydrolase_fold"/>
</dbReference>
<organism evidence="4 5">
    <name type="scientific">Endocarpon pusillum (strain Z07020 / HMAS-L-300199)</name>
    <name type="common">Lichen-forming fungus</name>
    <dbReference type="NCBI Taxonomy" id="1263415"/>
    <lineage>
        <taxon>Eukaryota</taxon>
        <taxon>Fungi</taxon>
        <taxon>Dikarya</taxon>
        <taxon>Ascomycota</taxon>
        <taxon>Pezizomycotina</taxon>
        <taxon>Eurotiomycetes</taxon>
        <taxon>Chaetothyriomycetidae</taxon>
        <taxon>Verrucariales</taxon>
        <taxon>Verrucariaceae</taxon>
        <taxon>Endocarpon</taxon>
    </lineage>
</organism>
<dbReference type="Gene3D" id="2.130.10.10">
    <property type="entry name" value="YVTN repeat-like/Quinoprotein amine dehydrogenase"/>
    <property type="match status" value="3"/>
</dbReference>
<dbReference type="PANTHER" id="PTHR10039">
    <property type="entry name" value="AMELOGENIN"/>
    <property type="match status" value="1"/>
</dbReference>
<dbReference type="Pfam" id="PF00400">
    <property type="entry name" value="WD40"/>
    <property type="match status" value="1"/>
</dbReference>
<reference evidence="5" key="1">
    <citation type="journal article" date="2014" name="BMC Genomics">
        <title>Genome characteristics reveal the impact of lichenization on lichen-forming fungus Endocarpon pusillum Hedwig (Verrucariales, Ascomycota).</title>
        <authorList>
            <person name="Wang Y.-Y."/>
            <person name="Liu B."/>
            <person name="Zhang X.-Y."/>
            <person name="Zhou Q.-M."/>
            <person name="Zhang T."/>
            <person name="Li H."/>
            <person name="Yu Y.-F."/>
            <person name="Zhang X.-L."/>
            <person name="Hao X.-Y."/>
            <person name="Wang M."/>
            <person name="Wang L."/>
            <person name="Wei J.-C."/>
        </authorList>
    </citation>
    <scope>NUCLEOTIDE SEQUENCE [LARGE SCALE GENOMIC DNA]</scope>
    <source>
        <strain evidence="5">Z07020 / HMAS-L-300199</strain>
    </source>
</reference>
<dbReference type="InterPro" id="IPR011041">
    <property type="entry name" value="Quinoprot_gluc/sorb_DH_b-prop"/>
</dbReference>
<evidence type="ECO:0000313" key="5">
    <source>
        <dbReference type="Proteomes" id="UP000019373"/>
    </source>
</evidence>
<evidence type="ECO:0000256" key="1">
    <source>
        <dbReference type="ARBA" id="ARBA00022737"/>
    </source>
</evidence>
<keyword evidence="1" id="KW-0677">Repeat</keyword>
<dbReference type="Pfam" id="PF22939">
    <property type="entry name" value="WHD_GPIID"/>
    <property type="match status" value="1"/>
</dbReference>
<dbReference type="OrthoDB" id="194358at2759"/>
<dbReference type="SUPFAM" id="SSF50998">
    <property type="entry name" value="Quinoprotein alcohol dehydrogenase-like"/>
    <property type="match status" value="1"/>
</dbReference>
<dbReference type="InterPro" id="IPR056884">
    <property type="entry name" value="NPHP3-like_N"/>
</dbReference>
<dbReference type="InterPro" id="IPR001680">
    <property type="entry name" value="WD40_rpt"/>
</dbReference>
<dbReference type="eggNOG" id="KOG2029">
    <property type="taxonomic scope" value="Eukaryota"/>
</dbReference>
<sequence>MAADQENPQEIERRRSSGTSSLLSLSWRTSTDEIGPYGLTTLYCPREPLVDFVFVHGLRGGSYKTWQKYREPSYLWPQAWLPCEAGLENVRIHTFGYNSDWSERKDSILNIYDFGRSLLAEMRSCPDLRKDKQAYILSRQESATSDLAKRIRSIFFLATPHRGSDSANLLNNIIRATGTMTTRPYVKDLSKNSLSLQIINDEFRHFSEDVRLWSFYETMKTNIGLTSTLIVERDSSVLGYKDEMIYPMNANHREVCKFDSPTDPNYRTVRNALVLAVEDILQDNSSSREDAKRIQMQHLGDFLGIHGPPLDDLQDLQELVAPGSCRWFLESPLFQKWLQEDSEYARIYWLTSKPAAGKSVLAAHVVSHLQGLGLDCSYYFFKHGDKTKQLASGLLRSLAYQCASSSDDFRRLLNLLQEDSIQFDLDDERAIWRKVFMNCLLRAPVSGLQFWVIDALDECVNTARFIPFLAKIESAFRIRILVTCRPTTELDRHFTSWGFRLVRSEISIEDSLKDIRLYLQNEADCLPISDLEKRQSLIEKIISKSAGCFLWIRVVLQELERAWSEQQIEDILDEVPPEMEPLYDRAVEIISRNAQSKHIAHAILTWVLCAVRPLKTAELQDALERGMNMKMFRFDKSVETLCGHLISIQKSGSITMVHTTAREYLLHRVHSSGFIVDKALSHQKMAMTCLEYLAGEEMRPPRLGGKAYNSRRLDRSLFADYACTAFSEHIANAPSAFNELMILLHKFLRTNVSTWIEYIAQNHDLYYLMRTAKNLRQYLKRRAKHVSPLGVEFQRVDGWSTDLMRVPAKFGRRLTSIPSSIYFLIPPFCPKDSMIRQQGDLGPNRIRVSGLSNSTWEDCVAWIEYKSTWATAMACGDNFLALGMKSGAVNLYNQFTCQEKHVFQHGEPVKILKFDGTSRRLISAGARHLRLWTINGELTWTSKLKQPCVTVSFAEDDSVILVATRSNEGLSLAVADGSTPLAATISADAKTLALVYRGRPVHLWSVEDDYLFAFCGRDAGKQNSNISPATALFNPNSKVSLLAIGYQDCFLGIYDTETQEERNIVSGGGMALAATPDGRTLGTSDAAGNLCLWDFETLTLLYRVRSCDEGLKSLSFSGDGLRIFDIRDTITEFWEPLALVRKNLDEDSSVSDSVHVAPATERFEAERAMEITALMSLPSCDTLLVAKEDGSVVCYDSISGVEGHKLFSHTKDIFVTTMTWCDQGNMLATADVGGRVLIWQLADAQGWQASKLLLDCHPRQSVRQLLLSPKGDRLIVSTVTRDTLWSISKDSESTRQLATLEHPSRATWRWTVSHRNDDEVILMLDYDISFYTWADLKKTADLGVSLDFPGNSLLEAESTELQTFHVSSDKSALLANFTQVRRDRSSAAFLIWASTSMDDGLGRSNNCPVKIKPFLFQSVKYFIGIAGSSLLVFLDNDLFLCSCDISCLVPAAGTKNHDAKPRYTRHYFIPNDFVTRTRGSMAAVTAKGDVAFVKDGEIAVVSCPLESFITQRM</sequence>
<dbReference type="Gene3D" id="3.40.50.1820">
    <property type="entry name" value="alpha/beta hydrolase"/>
    <property type="match status" value="1"/>
</dbReference>
<dbReference type="InterPro" id="IPR054471">
    <property type="entry name" value="GPIID_WHD"/>
</dbReference>
<dbReference type="Proteomes" id="UP000019373">
    <property type="component" value="Unassembled WGS sequence"/>
</dbReference>
<dbReference type="Pfam" id="PF24883">
    <property type="entry name" value="NPHP3_N"/>
    <property type="match status" value="1"/>
</dbReference>
<dbReference type="RefSeq" id="XP_007802531.1">
    <property type="nucleotide sequence ID" value="XM_007804340.1"/>
</dbReference>
<dbReference type="SUPFAM" id="SSF52540">
    <property type="entry name" value="P-loop containing nucleoside triphosphate hydrolases"/>
    <property type="match status" value="1"/>
</dbReference>
<proteinExistence type="predicted"/>
<feature type="domain" description="GPI inositol-deacylase winged helix" evidence="2">
    <location>
        <begin position="589"/>
        <end position="676"/>
    </location>
</feature>
<dbReference type="InterPro" id="IPR027417">
    <property type="entry name" value="P-loop_NTPase"/>
</dbReference>
<accession>U1HN94</accession>
<gene>
    <name evidence="4" type="ORF">EPUS_01735</name>
</gene>
<evidence type="ECO:0008006" key="6">
    <source>
        <dbReference type="Google" id="ProtNLM"/>
    </source>
</evidence>
<dbReference type="SMART" id="SM00320">
    <property type="entry name" value="WD40"/>
    <property type="match status" value="5"/>
</dbReference>
<dbReference type="SUPFAM" id="SSF50952">
    <property type="entry name" value="Soluble quinoprotein glucose dehydrogenase"/>
    <property type="match status" value="1"/>
</dbReference>
<dbReference type="GeneID" id="19236790"/>
<feature type="domain" description="Nephrocystin 3-like N-terminal" evidence="3">
    <location>
        <begin position="323"/>
        <end position="485"/>
    </location>
</feature>
<dbReference type="PANTHER" id="PTHR10039:SF16">
    <property type="entry name" value="GPI INOSITOL-DEACYLASE"/>
    <property type="match status" value="1"/>
</dbReference>
<dbReference type="OMA" id="QCNVWEP"/>
<name>U1HN94_ENDPU</name>
<dbReference type="SUPFAM" id="SSF53474">
    <property type="entry name" value="alpha/beta-Hydrolases"/>
    <property type="match status" value="1"/>
</dbReference>
<dbReference type="InterPro" id="IPR015943">
    <property type="entry name" value="WD40/YVTN_repeat-like_dom_sf"/>
</dbReference>
<keyword evidence="5" id="KW-1185">Reference proteome</keyword>
<protein>
    <recommendedName>
        <fullName evidence="6">NACHT domain-containing protein</fullName>
    </recommendedName>
</protein>
<evidence type="ECO:0000313" key="4">
    <source>
        <dbReference type="EMBL" id="ERF71820.1"/>
    </source>
</evidence>
<dbReference type="InterPro" id="IPR011047">
    <property type="entry name" value="Quinoprotein_ADH-like_sf"/>
</dbReference>
<evidence type="ECO:0000259" key="2">
    <source>
        <dbReference type="Pfam" id="PF22939"/>
    </source>
</evidence>
<dbReference type="HOGENOM" id="CLU_001384_1_0_1"/>
<evidence type="ECO:0000259" key="3">
    <source>
        <dbReference type="Pfam" id="PF24883"/>
    </source>
</evidence>
<dbReference type="EMBL" id="KE721191">
    <property type="protein sequence ID" value="ERF71820.1"/>
    <property type="molecule type" value="Genomic_DNA"/>
</dbReference>